<dbReference type="Proteomes" id="UP001291623">
    <property type="component" value="Unassembled WGS sequence"/>
</dbReference>
<dbReference type="EMBL" id="JAVYJV010000003">
    <property type="protein sequence ID" value="KAK4375060.1"/>
    <property type="molecule type" value="Genomic_DNA"/>
</dbReference>
<comment type="caution">
    <text evidence="1">The sequence shown here is derived from an EMBL/GenBank/DDBJ whole genome shotgun (WGS) entry which is preliminary data.</text>
</comment>
<proteinExistence type="predicted"/>
<keyword evidence="2" id="KW-1185">Reference proteome</keyword>
<reference evidence="1" key="1">
    <citation type="submission" date="2023-12" db="EMBL/GenBank/DDBJ databases">
        <title>Genome assembly of Anisodus tanguticus.</title>
        <authorList>
            <person name="Wang Y.-J."/>
        </authorList>
    </citation>
    <scope>NUCLEOTIDE SEQUENCE</scope>
    <source>
        <strain evidence="1">KB-2021</strain>
        <tissue evidence="1">Leaf</tissue>
    </source>
</reference>
<gene>
    <name evidence="1" type="ORF">RND71_005737</name>
</gene>
<evidence type="ECO:0000313" key="1">
    <source>
        <dbReference type="EMBL" id="KAK4375060.1"/>
    </source>
</evidence>
<sequence length="212" mass="22571">MDLNAIIVLHVLRHSPSLCFMFFVFIRSRSDFFNALRTSAADGGNRHLSLTSNTKLMVDLFNPPKDVVSLESEPAILIDQFKVELARVTTITRKSSSADDVDDVVGDCAGVSSGVIVDGASVGDGDTVGDVVGDGVGGVDNVVACTTGEKFRDDDDVHSRFGSGVGGYTLLSDRFSSVGAGISKMPSCVCQYKTCNNKINELIKKVNELIEA</sequence>
<protein>
    <submittedName>
        <fullName evidence="1">Uncharacterized protein</fullName>
    </submittedName>
</protein>
<organism evidence="1 2">
    <name type="scientific">Anisodus tanguticus</name>
    <dbReference type="NCBI Taxonomy" id="243964"/>
    <lineage>
        <taxon>Eukaryota</taxon>
        <taxon>Viridiplantae</taxon>
        <taxon>Streptophyta</taxon>
        <taxon>Embryophyta</taxon>
        <taxon>Tracheophyta</taxon>
        <taxon>Spermatophyta</taxon>
        <taxon>Magnoliopsida</taxon>
        <taxon>eudicotyledons</taxon>
        <taxon>Gunneridae</taxon>
        <taxon>Pentapetalae</taxon>
        <taxon>asterids</taxon>
        <taxon>lamiids</taxon>
        <taxon>Solanales</taxon>
        <taxon>Solanaceae</taxon>
        <taxon>Solanoideae</taxon>
        <taxon>Hyoscyameae</taxon>
        <taxon>Anisodus</taxon>
    </lineage>
</organism>
<evidence type="ECO:0000313" key="2">
    <source>
        <dbReference type="Proteomes" id="UP001291623"/>
    </source>
</evidence>
<name>A0AAE1SS30_9SOLA</name>
<dbReference type="AlphaFoldDB" id="A0AAE1SS30"/>
<accession>A0AAE1SS30</accession>